<evidence type="ECO:0000313" key="2">
    <source>
        <dbReference type="EMBL" id="CAF4943301.1"/>
    </source>
</evidence>
<accession>A0A821XCH5</accession>
<dbReference type="EMBL" id="CAJOBP010089879">
    <property type="protein sequence ID" value="CAF4943301.1"/>
    <property type="molecule type" value="Genomic_DNA"/>
</dbReference>
<gene>
    <name evidence="2" type="ORF">UJA718_LOCUS47426</name>
</gene>
<comment type="caution">
    <text evidence="2">The sequence shown here is derived from an EMBL/GenBank/DDBJ whole genome shotgun (WGS) entry which is preliminary data.</text>
</comment>
<protein>
    <submittedName>
        <fullName evidence="2">Uncharacterized protein</fullName>
    </submittedName>
</protein>
<feature type="transmembrane region" description="Helical" evidence="1">
    <location>
        <begin position="6"/>
        <end position="27"/>
    </location>
</feature>
<organism evidence="2 3">
    <name type="scientific">Rotaria socialis</name>
    <dbReference type="NCBI Taxonomy" id="392032"/>
    <lineage>
        <taxon>Eukaryota</taxon>
        <taxon>Metazoa</taxon>
        <taxon>Spiralia</taxon>
        <taxon>Gnathifera</taxon>
        <taxon>Rotifera</taxon>
        <taxon>Eurotatoria</taxon>
        <taxon>Bdelloidea</taxon>
        <taxon>Philodinida</taxon>
        <taxon>Philodinidae</taxon>
        <taxon>Rotaria</taxon>
    </lineage>
</organism>
<evidence type="ECO:0000256" key="1">
    <source>
        <dbReference type="SAM" id="Phobius"/>
    </source>
</evidence>
<name>A0A821XCH5_9BILA</name>
<keyword evidence="1" id="KW-1133">Transmembrane helix</keyword>
<keyword evidence="1" id="KW-0472">Membrane</keyword>
<dbReference type="AlphaFoldDB" id="A0A821XCH5"/>
<keyword evidence="1" id="KW-0812">Transmembrane</keyword>
<sequence length="60" mass="6715">MIISLLHYYVIPFIIGIIAAVIILVNLSRIKSTAKQQADNQVLKEQLIAFKHVIISSIVL</sequence>
<evidence type="ECO:0000313" key="3">
    <source>
        <dbReference type="Proteomes" id="UP000663873"/>
    </source>
</evidence>
<feature type="non-terminal residue" evidence="2">
    <location>
        <position position="60"/>
    </location>
</feature>
<proteinExistence type="predicted"/>
<dbReference type="Proteomes" id="UP000663873">
    <property type="component" value="Unassembled WGS sequence"/>
</dbReference>
<reference evidence="2" key="1">
    <citation type="submission" date="2021-02" db="EMBL/GenBank/DDBJ databases">
        <authorList>
            <person name="Nowell W R."/>
        </authorList>
    </citation>
    <scope>NUCLEOTIDE SEQUENCE</scope>
</reference>
<keyword evidence="3" id="KW-1185">Reference proteome</keyword>